<dbReference type="InterPro" id="IPR014014">
    <property type="entry name" value="RNA_helicase_DEAD_Q_motif"/>
</dbReference>
<feature type="domain" description="Helicase C-terminal" evidence="19">
    <location>
        <begin position="264"/>
        <end position="408"/>
    </location>
</feature>
<evidence type="ECO:0000256" key="13">
    <source>
        <dbReference type="ARBA" id="ARBA00030297"/>
    </source>
</evidence>
<dbReference type="CDD" id="cd18787">
    <property type="entry name" value="SF2_C_DEAD"/>
    <property type="match status" value="1"/>
</dbReference>
<sequence>MDGEQYDQQHEEPQQQVAREDHAAGARPKEYTRVTSFEAMSLQEPLLRSMLAYGFHKPSEVQQRVSLPVLEGRDVIAQASSGSGKTSALCFLALNKIDAMDKAAQVLMLSPTRELAVQSHELVQTLGESMGVSSHACVGGKSLSEDIRRLDAGVHLVSGTPGRVFDMIKRRKLQTIGIKLLIIDEADEMLGKGFKDQIYDIYRLLPETTQICIVSATLPAEVLDMTERFMTEPVKVLVQRDEIAVDEIRQFFIAVDREEWKFDTLCDLYDQMTITQAVIFCNTRKKVQDIAQKMKSQNFTVSMMHGEMSQAERDEIMREFRAGNTRVLISTDLWSRGIDVPQVSLVLNYDIPPGREQYIHRIGRSGRFGRKGLAITFAKADELKVLKDIEQYYAITIQEMPVNVAEIAN</sequence>
<keyword evidence="8" id="KW-0648">Protein biosynthesis</keyword>
<comment type="subunit">
    <text evidence="12">eIF4F is a multi-subunit complex, the composition of which varies with external and internal environmental conditions. It is composed of at least EIF4A, EIF4E and EIF4G.</text>
</comment>
<dbReference type="EC" id="3.6.4.13" evidence="1"/>
<evidence type="ECO:0000256" key="10">
    <source>
        <dbReference type="ARBA" id="ARBA00024417"/>
    </source>
</evidence>
<dbReference type="SUPFAM" id="SSF52540">
    <property type="entry name" value="P-loop containing nucleoside triphosphate hydrolases"/>
    <property type="match status" value="1"/>
</dbReference>
<feature type="region of interest" description="Disordered" evidence="17">
    <location>
        <begin position="1"/>
        <end position="29"/>
    </location>
</feature>
<evidence type="ECO:0000259" key="19">
    <source>
        <dbReference type="PROSITE" id="PS51194"/>
    </source>
</evidence>
<dbReference type="InterPro" id="IPR011545">
    <property type="entry name" value="DEAD/DEAH_box_helicase_dom"/>
</dbReference>
<comment type="catalytic activity">
    <reaction evidence="14">
        <text>ATP + H2O = ADP + phosphate + H(+)</text>
        <dbReference type="Rhea" id="RHEA:13065"/>
        <dbReference type="ChEBI" id="CHEBI:15377"/>
        <dbReference type="ChEBI" id="CHEBI:15378"/>
        <dbReference type="ChEBI" id="CHEBI:30616"/>
        <dbReference type="ChEBI" id="CHEBI:43474"/>
        <dbReference type="ChEBI" id="CHEBI:456216"/>
        <dbReference type="EC" id="3.6.4.13"/>
    </reaction>
</comment>
<keyword evidence="7" id="KW-0694">RNA-binding</keyword>
<evidence type="ECO:0000256" key="2">
    <source>
        <dbReference type="ARBA" id="ARBA00022540"/>
    </source>
</evidence>
<reference evidence="21" key="1">
    <citation type="submission" date="2021-01" db="EMBL/GenBank/DDBJ databases">
        <authorList>
            <person name="Corre E."/>
            <person name="Pelletier E."/>
            <person name="Niang G."/>
            <person name="Scheremetjew M."/>
            <person name="Finn R."/>
            <person name="Kale V."/>
            <person name="Holt S."/>
            <person name="Cochrane G."/>
            <person name="Meng A."/>
            <person name="Brown T."/>
            <person name="Cohen L."/>
        </authorList>
    </citation>
    <scope>NUCLEOTIDE SEQUENCE</scope>
    <source>
        <strain evidence="21">CCAP 1951/1</strain>
    </source>
</reference>
<evidence type="ECO:0000256" key="5">
    <source>
        <dbReference type="ARBA" id="ARBA00022806"/>
    </source>
</evidence>
<evidence type="ECO:0000256" key="16">
    <source>
        <dbReference type="RuleBase" id="RU000492"/>
    </source>
</evidence>
<evidence type="ECO:0000256" key="9">
    <source>
        <dbReference type="ARBA" id="ARBA00024352"/>
    </source>
</evidence>
<name>A0A7S1QX58_NEODS</name>
<dbReference type="FunFam" id="3.40.50.300:FF:000031">
    <property type="entry name" value="Eukaryotic initiation factor 4A-III"/>
    <property type="match status" value="1"/>
</dbReference>
<dbReference type="InterPro" id="IPR014001">
    <property type="entry name" value="Helicase_ATP-bd"/>
</dbReference>
<feature type="domain" description="Helicase ATP-binding" evidence="18">
    <location>
        <begin position="66"/>
        <end position="236"/>
    </location>
</feature>
<dbReference type="GO" id="GO:0003724">
    <property type="term" value="F:RNA helicase activity"/>
    <property type="evidence" value="ECO:0007669"/>
    <property type="project" value="UniProtKB-EC"/>
</dbReference>
<evidence type="ECO:0000259" key="18">
    <source>
        <dbReference type="PROSITE" id="PS51192"/>
    </source>
</evidence>
<proteinExistence type="inferred from homology"/>
<dbReference type="GO" id="GO:0016787">
    <property type="term" value="F:hydrolase activity"/>
    <property type="evidence" value="ECO:0007669"/>
    <property type="project" value="UniProtKB-KW"/>
</dbReference>
<dbReference type="Pfam" id="PF00271">
    <property type="entry name" value="Helicase_C"/>
    <property type="match status" value="1"/>
</dbReference>
<feature type="compositionally biased region" description="Basic and acidic residues" evidence="17">
    <location>
        <begin position="7"/>
        <end position="29"/>
    </location>
</feature>
<evidence type="ECO:0000256" key="1">
    <source>
        <dbReference type="ARBA" id="ARBA00012552"/>
    </source>
</evidence>
<gene>
    <name evidence="21" type="ORF">NDES1114_LOCUS32338</name>
</gene>
<feature type="short sequence motif" description="Q motif" evidence="15">
    <location>
        <begin position="35"/>
        <end position="63"/>
    </location>
</feature>
<protein>
    <recommendedName>
        <fullName evidence="10">Probable eukaryotic initiation factor 4A</fullName>
        <ecNumber evidence="1">3.6.4.13</ecNumber>
    </recommendedName>
    <alternativeName>
        <fullName evidence="13">ATP-dependent RNA helicase eIF4A</fullName>
    </alternativeName>
</protein>
<evidence type="ECO:0000256" key="11">
    <source>
        <dbReference type="ARBA" id="ARBA00024769"/>
    </source>
</evidence>
<evidence type="ECO:0000256" key="17">
    <source>
        <dbReference type="SAM" id="MobiDB-lite"/>
    </source>
</evidence>
<keyword evidence="2" id="KW-0396">Initiation factor</keyword>
<dbReference type="GO" id="GO:0005524">
    <property type="term" value="F:ATP binding"/>
    <property type="evidence" value="ECO:0007669"/>
    <property type="project" value="UniProtKB-KW"/>
</dbReference>
<evidence type="ECO:0000256" key="15">
    <source>
        <dbReference type="PROSITE-ProRule" id="PRU00552"/>
    </source>
</evidence>
<dbReference type="PROSITE" id="PS00039">
    <property type="entry name" value="DEAD_ATP_HELICASE"/>
    <property type="match status" value="1"/>
</dbReference>
<dbReference type="PROSITE" id="PS51195">
    <property type="entry name" value="Q_MOTIF"/>
    <property type="match status" value="1"/>
</dbReference>
<dbReference type="EMBL" id="HBGF01048413">
    <property type="protein sequence ID" value="CAD9150085.1"/>
    <property type="molecule type" value="Transcribed_RNA"/>
</dbReference>
<dbReference type="GO" id="GO:0003723">
    <property type="term" value="F:RNA binding"/>
    <property type="evidence" value="ECO:0007669"/>
    <property type="project" value="UniProtKB-KW"/>
</dbReference>
<dbReference type="Pfam" id="PF00270">
    <property type="entry name" value="DEAD"/>
    <property type="match status" value="1"/>
</dbReference>
<dbReference type="PANTHER" id="PTHR47958">
    <property type="entry name" value="ATP-DEPENDENT RNA HELICASE DBP3"/>
    <property type="match status" value="1"/>
</dbReference>
<evidence type="ECO:0000256" key="6">
    <source>
        <dbReference type="ARBA" id="ARBA00022840"/>
    </source>
</evidence>
<dbReference type="InterPro" id="IPR027417">
    <property type="entry name" value="P-loop_NTPase"/>
</dbReference>
<evidence type="ECO:0000256" key="3">
    <source>
        <dbReference type="ARBA" id="ARBA00022741"/>
    </source>
</evidence>
<dbReference type="InterPro" id="IPR001650">
    <property type="entry name" value="Helicase_C-like"/>
</dbReference>
<evidence type="ECO:0000256" key="12">
    <source>
        <dbReference type="ARBA" id="ARBA00025917"/>
    </source>
</evidence>
<dbReference type="AlphaFoldDB" id="A0A7S1QX58"/>
<evidence type="ECO:0000256" key="8">
    <source>
        <dbReference type="ARBA" id="ARBA00022917"/>
    </source>
</evidence>
<keyword evidence="5 16" id="KW-0347">Helicase</keyword>
<evidence type="ECO:0000256" key="4">
    <source>
        <dbReference type="ARBA" id="ARBA00022801"/>
    </source>
</evidence>
<organism evidence="21">
    <name type="scientific">Neobodo designis</name>
    <name type="common">Flagellated protozoan</name>
    <name type="synonym">Bodo designis</name>
    <dbReference type="NCBI Taxonomy" id="312471"/>
    <lineage>
        <taxon>Eukaryota</taxon>
        <taxon>Discoba</taxon>
        <taxon>Euglenozoa</taxon>
        <taxon>Kinetoplastea</taxon>
        <taxon>Metakinetoplastina</taxon>
        <taxon>Neobodonida</taxon>
        <taxon>Neobodo</taxon>
    </lineage>
</organism>
<comment type="function">
    <text evidence="11">ATP-dependent RNA helicase which is a subunit of the eIF4F complex involved in cap recognition and is required for mRNA binding to ribosome. In the current model of translation initiation, eIF4A unwinds RNA secondary structures in the 5'-UTR of mRNAs which is necessary to allow efficient binding of the small ribosomal subunit, and subsequent scanning for the initiator codon.</text>
</comment>
<dbReference type="SMART" id="SM00490">
    <property type="entry name" value="HELICc"/>
    <property type="match status" value="1"/>
</dbReference>
<dbReference type="PROSITE" id="PS51194">
    <property type="entry name" value="HELICASE_CTER"/>
    <property type="match status" value="1"/>
</dbReference>
<evidence type="ECO:0000259" key="20">
    <source>
        <dbReference type="PROSITE" id="PS51195"/>
    </source>
</evidence>
<dbReference type="InterPro" id="IPR000629">
    <property type="entry name" value="RNA-helicase_DEAD-box_CS"/>
</dbReference>
<dbReference type="PROSITE" id="PS51192">
    <property type="entry name" value="HELICASE_ATP_BIND_1"/>
    <property type="match status" value="1"/>
</dbReference>
<feature type="domain" description="DEAD-box RNA helicase Q" evidence="20">
    <location>
        <begin position="35"/>
        <end position="63"/>
    </location>
</feature>
<keyword evidence="4 16" id="KW-0378">Hydrolase</keyword>
<accession>A0A7S1QX58</accession>
<evidence type="ECO:0000256" key="7">
    <source>
        <dbReference type="ARBA" id="ARBA00022884"/>
    </source>
</evidence>
<dbReference type="SMART" id="SM00487">
    <property type="entry name" value="DEXDc"/>
    <property type="match status" value="1"/>
</dbReference>
<dbReference type="GO" id="GO:0003743">
    <property type="term" value="F:translation initiation factor activity"/>
    <property type="evidence" value="ECO:0007669"/>
    <property type="project" value="UniProtKB-KW"/>
</dbReference>
<evidence type="ECO:0000313" key="21">
    <source>
        <dbReference type="EMBL" id="CAD9150085.1"/>
    </source>
</evidence>
<dbReference type="Gene3D" id="3.40.50.300">
    <property type="entry name" value="P-loop containing nucleotide triphosphate hydrolases"/>
    <property type="match status" value="2"/>
</dbReference>
<dbReference type="FunFam" id="3.40.50.300:FF:000849">
    <property type="entry name" value="ATP-dependent RNA helicase DBP5"/>
    <property type="match status" value="1"/>
</dbReference>
<comment type="similarity">
    <text evidence="9">Belongs to the DEAD box helicase family. eIF4A subfamily.</text>
</comment>
<keyword evidence="3 16" id="KW-0547">Nucleotide-binding</keyword>
<evidence type="ECO:0000256" key="14">
    <source>
        <dbReference type="ARBA" id="ARBA00047984"/>
    </source>
</evidence>
<keyword evidence="6 16" id="KW-0067">ATP-binding</keyword>